<organism evidence="1">
    <name type="scientific">Homalodisca liturata</name>
    <dbReference type="NCBI Taxonomy" id="320908"/>
    <lineage>
        <taxon>Eukaryota</taxon>
        <taxon>Metazoa</taxon>
        <taxon>Ecdysozoa</taxon>
        <taxon>Arthropoda</taxon>
        <taxon>Hexapoda</taxon>
        <taxon>Insecta</taxon>
        <taxon>Pterygota</taxon>
        <taxon>Neoptera</taxon>
        <taxon>Paraneoptera</taxon>
        <taxon>Hemiptera</taxon>
        <taxon>Auchenorrhyncha</taxon>
        <taxon>Membracoidea</taxon>
        <taxon>Cicadellidae</taxon>
        <taxon>Cicadellinae</taxon>
        <taxon>Proconiini</taxon>
        <taxon>Homalodisca</taxon>
    </lineage>
</organism>
<dbReference type="InterPro" id="IPR021109">
    <property type="entry name" value="Peptidase_aspartic_dom_sf"/>
</dbReference>
<reference evidence="1" key="1">
    <citation type="submission" date="2015-11" db="EMBL/GenBank/DDBJ databases">
        <title>De novo transcriptome assembly of four potential Pierce s Disease insect vectors from Arizona vineyards.</title>
        <authorList>
            <person name="Tassone E.E."/>
        </authorList>
    </citation>
    <scope>NUCLEOTIDE SEQUENCE</scope>
</reference>
<gene>
    <name evidence="1" type="ORF">g.897</name>
</gene>
<feature type="non-terminal residue" evidence="1">
    <location>
        <position position="1"/>
    </location>
</feature>
<evidence type="ECO:0000313" key="1">
    <source>
        <dbReference type="EMBL" id="JAS79808.1"/>
    </source>
</evidence>
<accession>A0A1B6HYP7</accession>
<feature type="non-terminal residue" evidence="1">
    <location>
        <position position="157"/>
    </location>
</feature>
<dbReference type="EMBL" id="GECU01027898">
    <property type="protein sequence ID" value="JAS79808.1"/>
    <property type="molecule type" value="Transcribed_RNA"/>
</dbReference>
<dbReference type="Gene3D" id="2.40.70.10">
    <property type="entry name" value="Acid Proteases"/>
    <property type="match status" value="1"/>
</dbReference>
<dbReference type="AlphaFoldDB" id="A0A1B6HYP7"/>
<name>A0A1B6HYP7_9HEMI</name>
<protein>
    <submittedName>
        <fullName evidence="1">Uncharacterized protein</fullName>
    </submittedName>
</protein>
<sequence>EELPLANTTIKTAIGNISKRINRVIYVPVTVADETTHIQFLIVPHLVKPVILGMDMLVLWKAELNFNNSTINMKINNTNVIMKFVMAINEGHLCEITTQQGVMLREDFNDSHLTTFNEYGTIKQWEDNKINNENNDYIDAQHNISSKDNMSLEDIMK</sequence>
<proteinExistence type="predicted"/>